<dbReference type="GO" id="GO:0005737">
    <property type="term" value="C:cytoplasm"/>
    <property type="evidence" value="ECO:0007669"/>
    <property type="project" value="UniProtKB-SubCell"/>
</dbReference>
<dbReference type="OrthoDB" id="20086at2759"/>
<evidence type="ECO:0000256" key="7">
    <source>
        <dbReference type="ARBA" id="ARBA00023242"/>
    </source>
</evidence>
<accession>A0A2T9YBC9</accession>
<dbReference type="EMBL" id="MBFR01000304">
    <property type="protein sequence ID" value="PVU89648.1"/>
    <property type="molecule type" value="Genomic_DNA"/>
</dbReference>
<evidence type="ECO:0000256" key="3">
    <source>
        <dbReference type="ARBA" id="ARBA00007096"/>
    </source>
</evidence>
<reference evidence="9 10" key="1">
    <citation type="journal article" date="2018" name="MBio">
        <title>Comparative Genomics Reveals the Core Gene Toolbox for the Fungus-Insect Symbiosis.</title>
        <authorList>
            <person name="Wang Y."/>
            <person name="Stata M."/>
            <person name="Wang W."/>
            <person name="Stajich J.E."/>
            <person name="White M.M."/>
            <person name="Moncalvo J.M."/>
        </authorList>
    </citation>
    <scope>NUCLEOTIDE SEQUENCE [LARGE SCALE GENOMIC DNA]</scope>
    <source>
        <strain evidence="9 10">SWE-8-4</strain>
    </source>
</reference>
<evidence type="ECO:0000313" key="9">
    <source>
        <dbReference type="EMBL" id="PVU89648.1"/>
    </source>
</evidence>
<feature type="domain" description="Essential protein Yae1 N-terminal" evidence="8">
    <location>
        <begin position="168"/>
        <end position="206"/>
    </location>
</feature>
<keyword evidence="10" id="KW-1185">Reference proteome</keyword>
<evidence type="ECO:0000256" key="6">
    <source>
        <dbReference type="ARBA" id="ARBA00022490"/>
    </source>
</evidence>
<keyword evidence="6" id="KW-0963">Cytoplasm</keyword>
<evidence type="ECO:0000256" key="2">
    <source>
        <dbReference type="ARBA" id="ARBA00004496"/>
    </source>
</evidence>
<evidence type="ECO:0000256" key="1">
    <source>
        <dbReference type="ARBA" id="ARBA00004123"/>
    </source>
</evidence>
<comment type="similarity">
    <text evidence="3">Belongs to the YAE1 family.</text>
</comment>
<gene>
    <name evidence="9" type="ORF">BB561_005235</name>
</gene>
<feature type="domain" description="Essential protein Yae1 N-terminal" evidence="8">
    <location>
        <begin position="42"/>
        <end position="80"/>
    </location>
</feature>
<evidence type="ECO:0000256" key="5">
    <source>
        <dbReference type="ARBA" id="ARBA00018400"/>
    </source>
</evidence>
<name>A0A2T9YBC9_9FUNG</name>
<proteinExistence type="inferred from homology"/>
<evidence type="ECO:0000256" key="4">
    <source>
        <dbReference type="ARBA" id="ARBA00017286"/>
    </source>
</evidence>
<dbReference type="Pfam" id="PF09811">
    <property type="entry name" value="Yae1_N"/>
    <property type="match status" value="2"/>
</dbReference>
<dbReference type="InterPro" id="IPR038881">
    <property type="entry name" value="Yae1-like"/>
</dbReference>
<organism evidence="9 10">
    <name type="scientific">Smittium simulii</name>
    <dbReference type="NCBI Taxonomy" id="133385"/>
    <lineage>
        <taxon>Eukaryota</taxon>
        <taxon>Fungi</taxon>
        <taxon>Fungi incertae sedis</taxon>
        <taxon>Zoopagomycota</taxon>
        <taxon>Kickxellomycotina</taxon>
        <taxon>Harpellomycetes</taxon>
        <taxon>Harpellales</taxon>
        <taxon>Legeriomycetaceae</taxon>
        <taxon>Smittium</taxon>
    </lineage>
</organism>
<dbReference type="GO" id="GO:0005634">
    <property type="term" value="C:nucleus"/>
    <property type="evidence" value="ECO:0007669"/>
    <property type="project" value="UniProtKB-SubCell"/>
</dbReference>
<comment type="subcellular location">
    <subcellularLocation>
        <location evidence="2">Cytoplasm</location>
    </subcellularLocation>
    <subcellularLocation>
        <location evidence="1">Nucleus</location>
    </subcellularLocation>
</comment>
<dbReference type="PANTHER" id="PTHR18829:SF0">
    <property type="entry name" value="PROTEIN YAE1 HOMOLOG"/>
    <property type="match status" value="1"/>
</dbReference>
<protein>
    <recommendedName>
        <fullName evidence="5">Protein YAE1</fullName>
    </recommendedName>
    <alternativeName>
        <fullName evidence="4">Protein yae1</fullName>
    </alternativeName>
</protein>
<comment type="caution">
    <text evidence="9">The sequence shown here is derived from an EMBL/GenBank/DDBJ whole genome shotgun (WGS) entry which is preliminary data.</text>
</comment>
<dbReference type="PANTHER" id="PTHR18829">
    <property type="entry name" value="PROTEIN YAE1 HOMOLOG"/>
    <property type="match status" value="1"/>
</dbReference>
<dbReference type="Proteomes" id="UP000245383">
    <property type="component" value="Unassembled WGS sequence"/>
</dbReference>
<dbReference type="AlphaFoldDB" id="A0A2T9YBC9"/>
<sequence length="279" mass="32052">MKDFADIYHDEDPISDAKHHCHELIIADKTMHREKDTHEKMGYRDGLEAGKDVHLQKGFDSGFINSMKIYKELGDRIGKLMAMREIINSQHKPEDNEIDTFIKNLEAQCNVEATSNNTSNILNTPVMKDFDNIYHDEDPISDAKHHCHELIIADKTMHREKDTHEKMGYRDGLEAGKDVHLQKGFDSGFINSMKIYKELGDRIGKLMAMREIINSQHKPEDNEIDTFIKNLEAQCNVEATSNNTSSDIGGTLKFTQQLDNFIKSTDEFIAQKQNFYNLS</sequence>
<keyword evidence="7" id="KW-0539">Nucleus</keyword>
<evidence type="ECO:0000313" key="10">
    <source>
        <dbReference type="Proteomes" id="UP000245383"/>
    </source>
</evidence>
<dbReference type="InterPro" id="IPR019191">
    <property type="entry name" value="Essential_protein_Yae1_N"/>
</dbReference>
<evidence type="ECO:0000259" key="8">
    <source>
        <dbReference type="Pfam" id="PF09811"/>
    </source>
</evidence>